<feature type="region of interest" description="Disordered" evidence="1">
    <location>
        <begin position="729"/>
        <end position="749"/>
    </location>
</feature>
<feature type="compositionally biased region" description="Basic and acidic residues" evidence="1">
    <location>
        <begin position="342"/>
        <end position="353"/>
    </location>
</feature>
<feature type="compositionally biased region" description="Low complexity" evidence="1">
    <location>
        <begin position="295"/>
        <end position="304"/>
    </location>
</feature>
<evidence type="ECO:0000256" key="1">
    <source>
        <dbReference type="SAM" id="MobiDB-lite"/>
    </source>
</evidence>
<dbReference type="AlphaFoldDB" id="A0AAN8JNU7"/>
<accession>A0AAN8JNU7</accession>
<organism evidence="2 3">
    <name type="scientific">Patella caerulea</name>
    <name type="common">Rayed Mediterranean limpet</name>
    <dbReference type="NCBI Taxonomy" id="87958"/>
    <lineage>
        <taxon>Eukaryota</taxon>
        <taxon>Metazoa</taxon>
        <taxon>Spiralia</taxon>
        <taxon>Lophotrochozoa</taxon>
        <taxon>Mollusca</taxon>
        <taxon>Gastropoda</taxon>
        <taxon>Patellogastropoda</taxon>
        <taxon>Patelloidea</taxon>
        <taxon>Patellidae</taxon>
        <taxon>Patella</taxon>
    </lineage>
</organism>
<feature type="region of interest" description="Disordered" evidence="1">
    <location>
        <begin position="79"/>
        <end position="102"/>
    </location>
</feature>
<protein>
    <submittedName>
        <fullName evidence="2">Uncharacterized protein</fullName>
    </submittedName>
</protein>
<dbReference type="Proteomes" id="UP001347796">
    <property type="component" value="Unassembled WGS sequence"/>
</dbReference>
<feature type="region of interest" description="Disordered" evidence="1">
    <location>
        <begin position="247"/>
        <end position="353"/>
    </location>
</feature>
<keyword evidence="3" id="KW-1185">Reference proteome</keyword>
<feature type="region of interest" description="Disordered" evidence="1">
    <location>
        <begin position="545"/>
        <end position="567"/>
    </location>
</feature>
<comment type="caution">
    <text evidence="2">The sequence shown here is derived from an EMBL/GenBank/DDBJ whole genome shotgun (WGS) entry which is preliminary data.</text>
</comment>
<reference evidence="2 3" key="1">
    <citation type="submission" date="2024-01" db="EMBL/GenBank/DDBJ databases">
        <title>The genome of the rayed Mediterranean limpet Patella caerulea (Linnaeus, 1758).</title>
        <authorList>
            <person name="Anh-Thu Weber A."/>
            <person name="Halstead-Nussloch G."/>
        </authorList>
    </citation>
    <scope>NUCLEOTIDE SEQUENCE [LARGE SCALE GENOMIC DNA]</scope>
    <source>
        <strain evidence="2">AATW-2023a</strain>
        <tissue evidence="2">Whole specimen</tissue>
    </source>
</reference>
<gene>
    <name evidence="2" type="ORF">SNE40_011258</name>
</gene>
<feature type="region of interest" description="Disordered" evidence="1">
    <location>
        <begin position="635"/>
        <end position="655"/>
    </location>
</feature>
<proteinExistence type="predicted"/>
<evidence type="ECO:0000313" key="3">
    <source>
        <dbReference type="Proteomes" id="UP001347796"/>
    </source>
</evidence>
<feature type="compositionally biased region" description="Low complexity" evidence="1">
    <location>
        <begin position="694"/>
        <end position="706"/>
    </location>
</feature>
<feature type="region of interest" description="Disordered" evidence="1">
    <location>
        <begin position="685"/>
        <end position="710"/>
    </location>
</feature>
<sequence>MEDWIYSRPSYNRTRLLGQIKAQYVYLKLCADHSLLSPTFIFNGGRKVVSDKHSNEMRELRESLRQAALINIVAAVNEDDKREKTRQGSNSTDNRSNPYGIQHLLKEKTDIDKERAKLYPRPMAPNTHQYTDKSVVIPPLRSSRTENSHSPRKFKVSNSFSGSYTPRELSILEGHGIHSPQQIETLAKKKRTRKEHQNNGCEKDLTLPCVHGATSVSNHNRQSLVCHNLAVAANGIFENPERLIRSSSVNPNMGEHNEHLKITHSAPTTSALSRQKEENETSETPEPVDKATLTSHSSQESDVSSSRECKENGTIRDTLHISTKEGDIGRSAGYFPPPSSVAKRDTQSRKQLAETRLPKCDAVDILDQSIATGYSEFPIIIKSQRDHLGEMGTTLFGLTRTNSLPSVSTQIKRQKKRPKRENELISLSVPLIRPTMNGLETLKDGIVGVNIECDSNHDIKRLPSPLLEQNVEDSGDVFPVNANHMGNSIGIYHLSNINTSKSPGLIKLEGQGLPTFKHTHQLASTRDQRPSHFTSSRYPNFPVVKPSMDMDDQSSHSPVSSSDTEPHLSKQLYDFRSLCIDSDPCVYTKFQTTKQIKPLDRKSGALSNDLSAMYCTPRTRPINASMSASKHLELKKKPYESPPATTLDPDEATQHDGSVDISITASKIKHPVMFQCDPEHLPEVTDNDLKHNQTTDSISDSTGTSTDDTERTTMDFMLDSDTDIICRVNTPKTPSIRNPSMYAKHQGISSTNPKIDKLTKLHIISDSGSGKSEATVKILKSLDQDIYADFTHRKHRKINYSNSSEMDSKVVKVKVKYPNTEVINNNTDSVKGTFDSDNEFELED</sequence>
<name>A0AAN8JNU7_PATCE</name>
<feature type="compositionally biased region" description="Polar residues" evidence="1">
    <location>
        <begin position="87"/>
        <end position="99"/>
    </location>
</feature>
<dbReference type="EMBL" id="JAZGQO010000008">
    <property type="protein sequence ID" value="KAK6178745.1"/>
    <property type="molecule type" value="Genomic_DNA"/>
</dbReference>
<feature type="compositionally biased region" description="Basic and acidic residues" evidence="1">
    <location>
        <begin position="305"/>
        <end position="328"/>
    </location>
</feature>
<evidence type="ECO:0000313" key="2">
    <source>
        <dbReference type="EMBL" id="KAK6178745.1"/>
    </source>
</evidence>